<feature type="domain" description="Nucleoside diphosphate kinase-like" evidence="7">
    <location>
        <begin position="6"/>
        <end position="186"/>
    </location>
</feature>
<dbReference type="PANTHER" id="PTHR11349">
    <property type="entry name" value="NUCLEOSIDE DIPHOSPHATE KINASE"/>
    <property type="match status" value="1"/>
</dbReference>
<dbReference type="AlphaFoldDB" id="A0A1F5B3A5"/>
<evidence type="ECO:0000256" key="1">
    <source>
        <dbReference type="ARBA" id="ARBA00001946"/>
    </source>
</evidence>
<dbReference type="GO" id="GO:0004550">
    <property type="term" value="F:nucleoside diphosphate kinase activity"/>
    <property type="evidence" value="ECO:0007669"/>
    <property type="project" value="UniProtKB-EC"/>
</dbReference>
<keyword evidence="5 8" id="KW-0418">Kinase</keyword>
<evidence type="ECO:0000256" key="6">
    <source>
        <dbReference type="PROSITE-ProRule" id="PRU00706"/>
    </source>
</evidence>
<accession>A0A1F5B3A5</accession>
<organism evidence="8 9">
    <name type="scientific">Candidatus Azambacteria bacterium RIFCSPHIGHO2_01_FULL_40_24</name>
    <dbReference type="NCBI Taxonomy" id="1797301"/>
    <lineage>
        <taxon>Bacteria</taxon>
        <taxon>Candidatus Azamiibacteriota</taxon>
    </lineage>
</organism>
<comment type="caution">
    <text evidence="8">The sequence shown here is derived from an EMBL/GenBank/DDBJ whole genome shotgun (WGS) entry which is preliminary data.</text>
</comment>
<keyword evidence="4" id="KW-0808">Transferase</keyword>
<evidence type="ECO:0000313" key="8">
    <source>
        <dbReference type="EMBL" id="OGD25071.1"/>
    </source>
</evidence>
<sequence length="196" mass="22173">MKNYKQERTIVLIKPDGVIRGLIGEIISRFEKRGLKIVAMKMVWPTREHIDKHYPGSNEWLNNVGSRTLAFFREHDIDAKEHLGSEESIEIGKKIKGWLGDYLTQGPVVAIAIEGMHAISVVRKLVGSTYPVEALPGTIRGDFSIDTPASANVQKRVVKNVVHASGDSKEAEHEIEHWFSPEEIHSYKRSDEDIMF</sequence>
<dbReference type="EC" id="2.7.4.6" evidence="3"/>
<dbReference type="CDD" id="cd04413">
    <property type="entry name" value="NDPk_I"/>
    <property type="match status" value="1"/>
</dbReference>
<dbReference type="InterPro" id="IPR034907">
    <property type="entry name" value="NDK-like_dom"/>
</dbReference>
<comment type="similarity">
    <text evidence="2 6">Belongs to the NDK family.</text>
</comment>
<gene>
    <name evidence="8" type="ORF">A2819_01770</name>
</gene>
<evidence type="ECO:0000256" key="5">
    <source>
        <dbReference type="ARBA" id="ARBA00022777"/>
    </source>
</evidence>
<proteinExistence type="inferred from homology"/>
<evidence type="ECO:0000313" key="9">
    <source>
        <dbReference type="Proteomes" id="UP000176431"/>
    </source>
</evidence>
<dbReference type="SUPFAM" id="SSF54919">
    <property type="entry name" value="Nucleoside diphosphate kinase, NDK"/>
    <property type="match status" value="1"/>
</dbReference>
<dbReference type="EMBL" id="MEYK01000024">
    <property type="protein sequence ID" value="OGD25071.1"/>
    <property type="molecule type" value="Genomic_DNA"/>
</dbReference>
<evidence type="ECO:0000256" key="2">
    <source>
        <dbReference type="ARBA" id="ARBA00008142"/>
    </source>
</evidence>
<comment type="caution">
    <text evidence="6">Lacks conserved residue(s) required for the propagation of feature annotation.</text>
</comment>
<dbReference type="SMART" id="SM00562">
    <property type="entry name" value="NDK"/>
    <property type="match status" value="1"/>
</dbReference>
<dbReference type="PROSITE" id="PS51374">
    <property type="entry name" value="NDPK_LIKE"/>
    <property type="match status" value="1"/>
</dbReference>
<dbReference type="InterPro" id="IPR036850">
    <property type="entry name" value="NDK-like_dom_sf"/>
</dbReference>
<protein>
    <recommendedName>
        <fullName evidence="3">nucleoside-diphosphate kinase</fullName>
        <ecNumber evidence="3">2.7.4.6</ecNumber>
    </recommendedName>
</protein>
<reference evidence="8 9" key="1">
    <citation type="journal article" date="2016" name="Nat. Commun.">
        <title>Thousands of microbial genomes shed light on interconnected biogeochemical processes in an aquifer system.</title>
        <authorList>
            <person name="Anantharaman K."/>
            <person name="Brown C.T."/>
            <person name="Hug L.A."/>
            <person name="Sharon I."/>
            <person name="Castelle C.J."/>
            <person name="Probst A.J."/>
            <person name="Thomas B.C."/>
            <person name="Singh A."/>
            <person name="Wilkins M.J."/>
            <person name="Karaoz U."/>
            <person name="Brodie E.L."/>
            <person name="Williams K.H."/>
            <person name="Hubbard S.S."/>
            <person name="Banfield J.F."/>
        </authorList>
    </citation>
    <scope>NUCLEOTIDE SEQUENCE [LARGE SCALE GENOMIC DNA]</scope>
</reference>
<dbReference type="Pfam" id="PF00334">
    <property type="entry name" value="NDK"/>
    <property type="match status" value="2"/>
</dbReference>
<comment type="cofactor">
    <cofactor evidence="1">
        <name>Mg(2+)</name>
        <dbReference type="ChEBI" id="CHEBI:18420"/>
    </cofactor>
</comment>
<name>A0A1F5B3A5_9BACT</name>
<evidence type="ECO:0000256" key="4">
    <source>
        <dbReference type="ARBA" id="ARBA00022679"/>
    </source>
</evidence>
<dbReference type="Gene3D" id="3.30.70.141">
    <property type="entry name" value="Nucleoside diphosphate kinase-like domain"/>
    <property type="match status" value="1"/>
</dbReference>
<dbReference type="Proteomes" id="UP000176431">
    <property type="component" value="Unassembled WGS sequence"/>
</dbReference>
<evidence type="ECO:0000259" key="7">
    <source>
        <dbReference type="SMART" id="SM00562"/>
    </source>
</evidence>
<evidence type="ECO:0000256" key="3">
    <source>
        <dbReference type="ARBA" id="ARBA00012966"/>
    </source>
</evidence>